<dbReference type="Pfam" id="PF24626">
    <property type="entry name" value="SH3_Tf2-1"/>
    <property type="match status" value="1"/>
</dbReference>
<dbReference type="EMBL" id="FUEG01000006">
    <property type="protein sequence ID" value="SJL05244.1"/>
    <property type="molecule type" value="Genomic_DNA"/>
</dbReference>
<reference evidence="3" key="1">
    <citation type="journal article" date="2017" name="Nat. Ecol. Evol.">
        <title>Genome expansion and lineage-specific genetic innovations in the forest pathogenic fungi Armillaria.</title>
        <authorList>
            <person name="Sipos G."/>
            <person name="Prasanna A.N."/>
            <person name="Walter M.C."/>
            <person name="O'Connor E."/>
            <person name="Balint B."/>
            <person name="Krizsan K."/>
            <person name="Kiss B."/>
            <person name="Hess J."/>
            <person name="Varga T."/>
            <person name="Slot J."/>
            <person name="Riley R."/>
            <person name="Boka B."/>
            <person name="Rigling D."/>
            <person name="Barry K."/>
            <person name="Lee J."/>
            <person name="Mihaltcheva S."/>
            <person name="LaButti K."/>
            <person name="Lipzen A."/>
            <person name="Waldron R."/>
            <person name="Moloney N.M."/>
            <person name="Sperisen C."/>
            <person name="Kredics L."/>
            <person name="Vagvoelgyi C."/>
            <person name="Patrignani A."/>
            <person name="Fitzpatrick D."/>
            <person name="Nagy I."/>
            <person name="Doyle S."/>
            <person name="Anderson J.B."/>
            <person name="Grigoriev I.V."/>
            <person name="Gueldener U."/>
            <person name="Muensterkoetter M."/>
            <person name="Nagy L.G."/>
        </authorList>
    </citation>
    <scope>NUCLEOTIDE SEQUENCE [LARGE SCALE GENOMIC DNA]</scope>
    <source>
        <strain evidence="3">C18/9</strain>
    </source>
</reference>
<evidence type="ECO:0000313" key="3">
    <source>
        <dbReference type="Proteomes" id="UP000219338"/>
    </source>
</evidence>
<accession>A0A284R937</accession>
<evidence type="ECO:0000313" key="2">
    <source>
        <dbReference type="EMBL" id="SJL05244.1"/>
    </source>
</evidence>
<dbReference type="PANTHER" id="PTHR46148">
    <property type="entry name" value="CHROMO DOMAIN-CONTAINING PROTEIN"/>
    <property type="match status" value="1"/>
</dbReference>
<gene>
    <name evidence="2" type="ORF">ARMOST_08610</name>
</gene>
<dbReference type="STRING" id="47428.A0A284R937"/>
<organism evidence="2 3">
    <name type="scientific">Armillaria ostoyae</name>
    <name type="common">Armillaria root rot fungus</name>
    <dbReference type="NCBI Taxonomy" id="47428"/>
    <lineage>
        <taxon>Eukaryota</taxon>
        <taxon>Fungi</taxon>
        <taxon>Dikarya</taxon>
        <taxon>Basidiomycota</taxon>
        <taxon>Agaricomycotina</taxon>
        <taxon>Agaricomycetes</taxon>
        <taxon>Agaricomycetidae</taxon>
        <taxon>Agaricales</taxon>
        <taxon>Marasmiineae</taxon>
        <taxon>Physalacriaceae</taxon>
        <taxon>Armillaria</taxon>
    </lineage>
</organism>
<dbReference type="OMA" id="KCEREQG"/>
<sequence length="145" mass="16395">MVHPECDIASAQTCNFVVNLDEQHQFLHDEIIQAQSCYKIQADKHWNPAPPFKVGKKVFLSSKHIKTTHPTAKFVEKFLGPFKIIAQLGSHSSTLKLPSDLHAIHPVFHVSQLEPVEENNTLNLYSISLTHTCTNLNKCEREQGI</sequence>
<keyword evidence="3" id="KW-1185">Reference proteome</keyword>
<dbReference type="InterPro" id="IPR056924">
    <property type="entry name" value="SH3_Tf2-1"/>
</dbReference>
<dbReference type="OrthoDB" id="3364639at2759"/>
<proteinExistence type="predicted"/>
<dbReference type="AlphaFoldDB" id="A0A284R937"/>
<dbReference type="PANTHER" id="PTHR46148:SF52">
    <property type="entry name" value="OS04G0603800 PROTEIN"/>
    <property type="match status" value="1"/>
</dbReference>
<evidence type="ECO:0000259" key="1">
    <source>
        <dbReference type="Pfam" id="PF24626"/>
    </source>
</evidence>
<protein>
    <recommendedName>
        <fullName evidence="1">Tf2-1-like SH3-like domain-containing protein</fullName>
    </recommendedName>
</protein>
<feature type="domain" description="Tf2-1-like SH3-like" evidence="1">
    <location>
        <begin position="55"/>
        <end position="116"/>
    </location>
</feature>
<dbReference type="Proteomes" id="UP000219338">
    <property type="component" value="Unassembled WGS sequence"/>
</dbReference>
<name>A0A284R937_ARMOS</name>